<proteinExistence type="predicted"/>
<evidence type="ECO:0000313" key="2">
    <source>
        <dbReference type="Proteomes" id="UP000637061"/>
    </source>
</evidence>
<protein>
    <submittedName>
        <fullName evidence="1">Uncharacterized protein</fullName>
    </submittedName>
</protein>
<dbReference type="EMBL" id="JAEHTE010000001">
    <property type="protein sequence ID" value="MBI6882591.1"/>
    <property type="molecule type" value="Genomic_DNA"/>
</dbReference>
<dbReference type="Proteomes" id="UP000637061">
    <property type="component" value="Unassembled WGS sequence"/>
</dbReference>
<organism evidence="1 2">
    <name type="scientific">Pseudomonas putida</name>
    <name type="common">Arthrobacter siderocapsulatus</name>
    <dbReference type="NCBI Taxonomy" id="303"/>
    <lineage>
        <taxon>Bacteria</taxon>
        <taxon>Pseudomonadati</taxon>
        <taxon>Pseudomonadota</taxon>
        <taxon>Gammaproteobacteria</taxon>
        <taxon>Pseudomonadales</taxon>
        <taxon>Pseudomonadaceae</taxon>
        <taxon>Pseudomonas</taxon>
    </lineage>
</organism>
<name>A0A8I1JHE4_PSEPU</name>
<evidence type="ECO:0000313" key="1">
    <source>
        <dbReference type="EMBL" id="MBI6882591.1"/>
    </source>
</evidence>
<reference evidence="1" key="1">
    <citation type="submission" date="2020-12" db="EMBL/GenBank/DDBJ databases">
        <title>Enhanced detection system for hospital associated transmission using whole genome sequencing surveillance.</title>
        <authorList>
            <person name="Harrison L.H."/>
            <person name="Van Tyne D."/>
            <person name="Marsh J.W."/>
            <person name="Griffith M.P."/>
            <person name="Snyder D.J."/>
            <person name="Cooper V.S."/>
            <person name="Mustapha M."/>
        </authorList>
    </citation>
    <scope>NUCLEOTIDE SEQUENCE</scope>
    <source>
        <strain evidence="1">PSB00042</strain>
    </source>
</reference>
<dbReference type="AlphaFoldDB" id="A0A8I1JHE4"/>
<accession>A0A8I1JHE4</accession>
<dbReference type="RefSeq" id="WP_198746204.1">
    <property type="nucleotide sequence ID" value="NZ_JAEHTE010000001.1"/>
</dbReference>
<sequence length="155" mass="17337">MPDTDVDNERPVENLDARSNARIERYKKARSEFFRSLDAFGGTLHTVEAARLLGITETALVDQVNEDRLIGIINSDEQEYLIPAFQFVGAEKLPHLEEILAYLGDVSDFAACSWFLNEPYEGFGRPAEVLRSGASDEQLKALRRDASLFLSPEAS</sequence>
<comment type="caution">
    <text evidence="1">The sequence shown here is derived from an EMBL/GenBank/DDBJ whole genome shotgun (WGS) entry which is preliminary data.</text>
</comment>
<gene>
    <name evidence="1" type="ORF">JEU22_01590</name>
</gene>